<evidence type="ECO:0000313" key="3">
    <source>
        <dbReference type="Proteomes" id="UP001276659"/>
    </source>
</evidence>
<dbReference type="PANTHER" id="PTHR34502">
    <property type="entry name" value="DUF6594 DOMAIN-CONTAINING PROTEIN-RELATED"/>
    <property type="match status" value="1"/>
</dbReference>
<accession>A0AAD9ZFD0</accession>
<gene>
    <name evidence="2" type="ORF">OEA41_000198</name>
</gene>
<dbReference type="AlphaFoldDB" id="A0AAD9ZFD0"/>
<evidence type="ECO:0000259" key="1">
    <source>
        <dbReference type="Pfam" id="PF20237"/>
    </source>
</evidence>
<keyword evidence="3" id="KW-1185">Reference proteome</keyword>
<reference evidence="2" key="1">
    <citation type="submission" date="2022-11" db="EMBL/GenBank/DDBJ databases">
        <title>Chromosomal genome sequence assembly and mating type (MAT) locus characterization of the leprose asexual lichenized fungus Lepraria neglecta (Nyl.) Erichsen.</title>
        <authorList>
            <person name="Allen J.L."/>
            <person name="Pfeffer B."/>
        </authorList>
    </citation>
    <scope>NUCLEOTIDE SEQUENCE</scope>
    <source>
        <strain evidence="2">Allen 5258</strain>
    </source>
</reference>
<comment type="caution">
    <text evidence="2">The sequence shown here is derived from an EMBL/GenBank/DDBJ whole genome shotgun (WGS) entry which is preliminary data.</text>
</comment>
<dbReference type="InterPro" id="IPR046529">
    <property type="entry name" value="DUF6594"/>
</dbReference>
<feature type="domain" description="DUF6594" evidence="1">
    <location>
        <begin position="18"/>
        <end position="194"/>
    </location>
</feature>
<dbReference type="EMBL" id="JASNWA010000003">
    <property type="protein sequence ID" value="KAK3178066.1"/>
    <property type="molecule type" value="Genomic_DNA"/>
</dbReference>
<dbReference type="Proteomes" id="UP001276659">
    <property type="component" value="Unassembled WGS sequence"/>
</dbReference>
<sequence length="213" mass="24766">MPTSLEDTKLKINYVKGYPSLAAFIASDRDKSTAIYRRFDRLSARNLLYLQSELVELEARQDKYDAEDRQRTTGEKASSRDWEILRNKAGESNNTHEKKRMELVLEIREKIKEYREAILLESTLMSLKPPPSRVLEAFKHVFHNTNDAGETFPTLGGRSARILDDEDDLMALRSPLEEDRTTRFLRNYFPVLFIVSSHLPEASHWSKVKYLQA</sequence>
<protein>
    <recommendedName>
        <fullName evidence="1">DUF6594 domain-containing protein</fullName>
    </recommendedName>
</protein>
<evidence type="ECO:0000313" key="2">
    <source>
        <dbReference type="EMBL" id="KAK3178066.1"/>
    </source>
</evidence>
<dbReference type="Pfam" id="PF20237">
    <property type="entry name" value="DUF6594"/>
    <property type="match status" value="1"/>
</dbReference>
<dbReference type="PANTHER" id="PTHR34502:SF4">
    <property type="entry name" value="DUF6594 DOMAIN-CONTAINING PROTEIN"/>
    <property type="match status" value="1"/>
</dbReference>
<organism evidence="2 3">
    <name type="scientific">Lepraria neglecta</name>
    <dbReference type="NCBI Taxonomy" id="209136"/>
    <lineage>
        <taxon>Eukaryota</taxon>
        <taxon>Fungi</taxon>
        <taxon>Dikarya</taxon>
        <taxon>Ascomycota</taxon>
        <taxon>Pezizomycotina</taxon>
        <taxon>Lecanoromycetes</taxon>
        <taxon>OSLEUM clade</taxon>
        <taxon>Lecanoromycetidae</taxon>
        <taxon>Lecanorales</taxon>
        <taxon>Lecanorineae</taxon>
        <taxon>Stereocaulaceae</taxon>
        <taxon>Lepraria</taxon>
    </lineage>
</organism>
<name>A0AAD9ZFD0_9LECA</name>
<proteinExistence type="predicted"/>